<dbReference type="Proteomes" id="UP000011939">
    <property type="component" value="Unassembled WGS sequence"/>
</dbReference>
<comment type="caution">
    <text evidence="1">The sequence shown here is derived from an EMBL/GenBank/DDBJ whole genome shotgun (WGS) entry which is preliminary data.</text>
</comment>
<dbReference type="PATRIC" id="fig|1244083.3.peg.1222"/>
<dbReference type="EMBL" id="AMZQ01000007">
    <property type="protein sequence ID" value="EKU11354.1"/>
    <property type="molecule type" value="Genomic_DNA"/>
</dbReference>
<dbReference type="AlphaFoldDB" id="M5IQ72"/>
<gene>
    <name evidence="1" type="ORF">CSUNSWCD_1980</name>
</gene>
<evidence type="ECO:0000313" key="1">
    <source>
        <dbReference type="EMBL" id="EKU11354.1"/>
    </source>
</evidence>
<protein>
    <submittedName>
        <fullName evidence="1">Uncharacterized protein</fullName>
    </submittedName>
</protein>
<organism evidence="1 2">
    <name type="scientific">Campylobacter showae CSUNSWCD</name>
    <dbReference type="NCBI Taxonomy" id="1244083"/>
    <lineage>
        <taxon>Bacteria</taxon>
        <taxon>Pseudomonadati</taxon>
        <taxon>Campylobacterota</taxon>
        <taxon>Epsilonproteobacteria</taxon>
        <taxon>Campylobacterales</taxon>
        <taxon>Campylobacteraceae</taxon>
        <taxon>Campylobacter</taxon>
    </lineage>
</organism>
<accession>M5IQ72</accession>
<reference evidence="1 2" key="1">
    <citation type="journal article" date="2013" name="Genome Announc.">
        <title>Genome Sequence of Campylobacter showae UNSWCD, Isolated from a Patient with Crohn's Disease.</title>
        <authorList>
            <person name="Tay A.P."/>
            <person name="Kaakoush N.O."/>
            <person name="Deshpande N.P."/>
            <person name="Chen Z."/>
            <person name="Mitchell H."/>
            <person name="Wilkins M.R."/>
        </authorList>
    </citation>
    <scope>NUCLEOTIDE SEQUENCE [LARGE SCALE GENOMIC DNA]</scope>
    <source>
        <strain evidence="1 2">CSUNSWCD</strain>
    </source>
</reference>
<proteinExistence type="predicted"/>
<evidence type="ECO:0000313" key="2">
    <source>
        <dbReference type="Proteomes" id="UP000011939"/>
    </source>
</evidence>
<sequence length="38" mass="4320">MGLIYIKATVFTVNFTKSRRVVQLTLVGKITKDSKFTD</sequence>
<name>M5IQ72_9BACT</name>